<dbReference type="STRING" id="685588.A0A067SKJ7"/>
<proteinExistence type="predicted"/>
<dbReference type="OrthoDB" id="3119411at2759"/>
<evidence type="ECO:0000313" key="1">
    <source>
        <dbReference type="EMBL" id="KDR70537.1"/>
    </source>
</evidence>
<organism evidence="1 2">
    <name type="scientific">Galerina marginata (strain CBS 339.88)</name>
    <dbReference type="NCBI Taxonomy" id="685588"/>
    <lineage>
        <taxon>Eukaryota</taxon>
        <taxon>Fungi</taxon>
        <taxon>Dikarya</taxon>
        <taxon>Basidiomycota</taxon>
        <taxon>Agaricomycotina</taxon>
        <taxon>Agaricomycetes</taxon>
        <taxon>Agaricomycetidae</taxon>
        <taxon>Agaricales</taxon>
        <taxon>Agaricineae</taxon>
        <taxon>Strophariaceae</taxon>
        <taxon>Galerina</taxon>
    </lineage>
</organism>
<dbReference type="AlphaFoldDB" id="A0A067SKJ7"/>
<accession>A0A067SKJ7</accession>
<evidence type="ECO:0000313" key="2">
    <source>
        <dbReference type="Proteomes" id="UP000027222"/>
    </source>
</evidence>
<dbReference type="Proteomes" id="UP000027222">
    <property type="component" value="Unassembled WGS sequence"/>
</dbReference>
<protein>
    <submittedName>
        <fullName evidence="1">Uncharacterized protein</fullName>
    </submittedName>
</protein>
<dbReference type="HOGENOM" id="CLU_043300_0_0_1"/>
<name>A0A067SKJ7_GALM3</name>
<reference evidence="2" key="1">
    <citation type="journal article" date="2014" name="Proc. Natl. Acad. Sci. U.S.A.">
        <title>Extensive sampling of basidiomycete genomes demonstrates inadequacy of the white-rot/brown-rot paradigm for wood decay fungi.</title>
        <authorList>
            <person name="Riley R."/>
            <person name="Salamov A.A."/>
            <person name="Brown D.W."/>
            <person name="Nagy L.G."/>
            <person name="Floudas D."/>
            <person name="Held B.W."/>
            <person name="Levasseur A."/>
            <person name="Lombard V."/>
            <person name="Morin E."/>
            <person name="Otillar R."/>
            <person name="Lindquist E.A."/>
            <person name="Sun H."/>
            <person name="LaButti K.M."/>
            <person name="Schmutz J."/>
            <person name="Jabbour D."/>
            <person name="Luo H."/>
            <person name="Baker S.E."/>
            <person name="Pisabarro A.G."/>
            <person name="Walton J.D."/>
            <person name="Blanchette R.A."/>
            <person name="Henrissat B."/>
            <person name="Martin F."/>
            <person name="Cullen D."/>
            <person name="Hibbett D.S."/>
            <person name="Grigoriev I.V."/>
        </authorList>
    </citation>
    <scope>NUCLEOTIDE SEQUENCE [LARGE SCALE GENOMIC DNA]</scope>
    <source>
        <strain evidence="2">CBS 339.88</strain>
    </source>
</reference>
<dbReference type="EMBL" id="KL142396">
    <property type="protein sequence ID" value="KDR70537.1"/>
    <property type="molecule type" value="Genomic_DNA"/>
</dbReference>
<keyword evidence="2" id="KW-1185">Reference proteome</keyword>
<gene>
    <name evidence="1" type="ORF">GALMADRAFT_877797</name>
</gene>
<sequence length="492" mass="56322">MPSLQAFSMCLPIAGRLDQVPDQCPYKSTQSRILRHIITFSQPVFLFFTRVATALHSLVVLRPLRLVNSSMNSPPAPGDDRRYSYEFERRHLFGDMFEIWCRKKWLKFDQDWLTIRDGYAKSISDGEWWMSHDSRFYARKVGPLYDLTNGLFSIIAENADTTIQLSAFHCIQELTSSVIGENSEYPAFLLKQNQYLQKLLGDPRLLSEPFPTFSSILEKPSVELLKDENAFIFISQCSNPPIILLQHFAELHIRILNDIYSEQPLASTTASFPRYPENLCLYNYGKKTCNRDGVFNAQISDQFALIVDSFLKSVASHDIDNKTLLGSFNAQGSGEFLRYAVLRQSDRAIQPTLDFLTATLDQYTTADGKLDQRSDSMFYISAFYARSLMISDPWHFHFWSQEEEWDESPAVEAFLPAIRLYLQKRGTLDIALGERLGIPPQPDKWWGFLNRSVKVQDDSQEDPDKIAPIENDLNPNPGDLVLKLCSSADDLV</sequence>